<dbReference type="GO" id="GO:0003824">
    <property type="term" value="F:catalytic activity"/>
    <property type="evidence" value="ECO:0007669"/>
    <property type="project" value="InterPro"/>
</dbReference>
<dbReference type="InterPro" id="IPR052560">
    <property type="entry name" value="RdDP_mobile_element"/>
</dbReference>
<keyword evidence="3" id="KW-1185">Reference proteome</keyword>
<keyword evidence="2" id="KW-0430">Lectin</keyword>
<dbReference type="PANTHER" id="PTHR36688:SF2">
    <property type="entry name" value="ENDONUCLEASE_EXONUCLEASE_PHOSPHATASE DOMAIN-CONTAINING PROTEIN"/>
    <property type="match status" value="1"/>
</dbReference>
<dbReference type="PANTHER" id="PTHR36688">
    <property type="entry name" value="ENDO/EXONUCLEASE/PHOSPHATASE DOMAIN-CONTAINING PROTEIN"/>
    <property type="match status" value="1"/>
</dbReference>
<protein>
    <submittedName>
        <fullName evidence="2">Selectin protein</fullName>
    </submittedName>
</protein>
<dbReference type="EMBL" id="BMAT01012949">
    <property type="protein sequence ID" value="GFS02434.1"/>
    <property type="molecule type" value="Genomic_DNA"/>
</dbReference>
<dbReference type="InterPro" id="IPR005135">
    <property type="entry name" value="Endo/exonuclease/phosphatase"/>
</dbReference>
<sequence length="245" mass="27559">MALADWPPVWPGDLADTSWNKSEQKALPWEAFPRGGPPRNDPTHCSVDGPKGGVITLVNNDITASEIKGDRSEMIGRELLFKYKNITIYNCYCPPGKDHALHSMNIGDQCIVVGDLNSHSPSWGDENQDARGEEVEDWQTNMSLLLLNSPTFYMNFNYLRSWTTNSTPDLAFATEAIAFKTTRQVMDQLRGSDHKPVLMRVEMNTTRNATSALPNWNYKKANWDHFTALTDKLAVPINARSKNTN</sequence>
<comment type="caution">
    <text evidence="2">The sequence shown here is derived from an EMBL/GenBank/DDBJ whole genome shotgun (WGS) entry which is preliminary data.</text>
</comment>
<dbReference type="Proteomes" id="UP000762676">
    <property type="component" value="Unassembled WGS sequence"/>
</dbReference>
<reference evidence="2 3" key="1">
    <citation type="journal article" date="2021" name="Elife">
        <title>Chloroplast acquisition without the gene transfer in kleptoplastic sea slugs, Plakobranchus ocellatus.</title>
        <authorList>
            <person name="Maeda T."/>
            <person name="Takahashi S."/>
            <person name="Yoshida T."/>
            <person name="Shimamura S."/>
            <person name="Takaki Y."/>
            <person name="Nagai Y."/>
            <person name="Toyoda A."/>
            <person name="Suzuki Y."/>
            <person name="Arimoto A."/>
            <person name="Ishii H."/>
            <person name="Satoh N."/>
            <person name="Nishiyama T."/>
            <person name="Hasebe M."/>
            <person name="Maruyama T."/>
            <person name="Minagawa J."/>
            <person name="Obokata J."/>
            <person name="Shigenobu S."/>
        </authorList>
    </citation>
    <scope>NUCLEOTIDE SEQUENCE [LARGE SCALE GENOMIC DNA]</scope>
</reference>
<dbReference type="Gene3D" id="3.60.10.10">
    <property type="entry name" value="Endonuclease/exonuclease/phosphatase"/>
    <property type="match status" value="1"/>
</dbReference>
<name>A0AAV4HWV4_9GAST</name>
<dbReference type="GO" id="GO:0030246">
    <property type="term" value="F:carbohydrate binding"/>
    <property type="evidence" value="ECO:0007669"/>
    <property type="project" value="UniProtKB-KW"/>
</dbReference>
<evidence type="ECO:0000313" key="2">
    <source>
        <dbReference type="EMBL" id="GFS02434.1"/>
    </source>
</evidence>
<dbReference type="Pfam" id="PF14529">
    <property type="entry name" value="Exo_endo_phos_2"/>
    <property type="match status" value="1"/>
</dbReference>
<evidence type="ECO:0000259" key="1">
    <source>
        <dbReference type="Pfam" id="PF14529"/>
    </source>
</evidence>
<dbReference type="AlphaFoldDB" id="A0AAV4HWV4"/>
<gene>
    <name evidence="2" type="ORF">ElyMa_006444800</name>
</gene>
<feature type="domain" description="Endonuclease/exonuclease/phosphatase" evidence="1">
    <location>
        <begin position="86"/>
        <end position="197"/>
    </location>
</feature>
<organism evidence="2 3">
    <name type="scientific">Elysia marginata</name>
    <dbReference type="NCBI Taxonomy" id="1093978"/>
    <lineage>
        <taxon>Eukaryota</taxon>
        <taxon>Metazoa</taxon>
        <taxon>Spiralia</taxon>
        <taxon>Lophotrochozoa</taxon>
        <taxon>Mollusca</taxon>
        <taxon>Gastropoda</taxon>
        <taxon>Heterobranchia</taxon>
        <taxon>Euthyneura</taxon>
        <taxon>Panpulmonata</taxon>
        <taxon>Sacoglossa</taxon>
        <taxon>Placobranchoidea</taxon>
        <taxon>Plakobranchidae</taxon>
        <taxon>Elysia</taxon>
    </lineage>
</organism>
<proteinExistence type="predicted"/>
<dbReference type="InterPro" id="IPR036691">
    <property type="entry name" value="Endo/exonu/phosph_ase_sf"/>
</dbReference>
<evidence type="ECO:0000313" key="3">
    <source>
        <dbReference type="Proteomes" id="UP000762676"/>
    </source>
</evidence>
<dbReference type="SUPFAM" id="SSF56219">
    <property type="entry name" value="DNase I-like"/>
    <property type="match status" value="1"/>
</dbReference>
<accession>A0AAV4HWV4</accession>